<protein>
    <submittedName>
        <fullName evidence="2">Proliferating cell nuclear antigen</fullName>
    </submittedName>
</protein>
<dbReference type="Proteomes" id="UP000241474">
    <property type="component" value="Segment"/>
</dbReference>
<feature type="transmembrane region" description="Helical" evidence="1">
    <location>
        <begin position="230"/>
        <end position="246"/>
    </location>
</feature>
<organismHost>
    <name type="scientific">Acanthamoeba polyphaga</name>
    <name type="common">Amoeba</name>
    <dbReference type="NCBI Taxonomy" id="5757"/>
</organismHost>
<dbReference type="InterPro" id="IPR046938">
    <property type="entry name" value="DNA_clamp_sf"/>
</dbReference>
<proteinExistence type="predicted"/>
<dbReference type="SUPFAM" id="SSF55979">
    <property type="entry name" value="DNA clamp"/>
    <property type="match status" value="1"/>
</dbReference>
<reference evidence="2 3" key="1">
    <citation type="submission" date="2014-10" db="EMBL/GenBank/DDBJ databases">
        <title>Pan-genome analysis of Brazilian lineage A amoebal mimiviruses.</title>
        <authorList>
            <person name="Assis F.L."/>
            <person name="Abrahao J.S."/>
            <person name="Kroon E.G."/>
            <person name="Dornas F.P."/>
            <person name="Andrade K.R."/>
            <person name="Borato P.V.M."/>
            <person name="Pilotto M.R."/>
            <person name="Benamar S."/>
            <person name="LaScola B."/>
            <person name="Colson P."/>
        </authorList>
    </citation>
    <scope>NUCLEOTIDE SEQUENCE [LARGE SCALE GENOMIC DNA]</scope>
    <source>
        <strain evidence="2 3">Oyster</strain>
    </source>
</reference>
<dbReference type="Gene3D" id="3.70.10.10">
    <property type="match status" value="1"/>
</dbReference>
<name>A0A0G2XZW0_MIMIV</name>
<keyword evidence="1" id="KW-1133">Transmembrane helix</keyword>
<sequence length="250" mass="29307">MIYNDYFKKTISIIKNIHNRCYMKFINSQKKNGESTCKFIIIGDDSDDTMNRTDMMMGEKYFKYLRCDEKQILIKININNFCKKLDVINLHSEIMFYIKKDNINLLFINIITDKNSDNVISIPLMEQDYNKIDPSKIVFDGKLLIYTKKFFDICKQIACSSKTINIITDKKTISFVYTHGKNTKNIDGSINVDTENETENLGTYDLITLSLISDFYEVDLEMNIYFKKNILVFTIPIGFGKIYFLIESKK</sequence>
<evidence type="ECO:0000313" key="3">
    <source>
        <dbReference type="Proteomes" id="UP000241474"/>
    </source>
</evidence>
<organism evidence="2 3">
    <name type="scientific">Acanthamoeba polyphaga mimivirus</name>
    <name type="common">APMV</name>
    <dbReference type="NCBI Taxonomy" id="212035"/>
    <lineage>
        <taxon>Viruses</taxon>
        <taxon>Varidnaviria</taxon>
        <taxon>Bamfordvirae</taxon>
        <taxon>Nucleocytoviricota</taxon>
        <taxon>Megaviricetes</taxon>
        <taxon>Imitervirales</taxon>
        <taxon>Mimiviridae</taxon>
        <taxon>Megamimivirinae</taxon>
        <taxon>Mimivirus</taxon>
        <taxon>Mimivirus bradfordmassiliense</taxon>
    </lineage>
</organism>
<evidence type="ECO:0000313" key="2">
    <source>
        <dbReference type="EMBL" id="AKI78870.1"/>
    </source>
</evidence>
<dbReference type="EMBL" id="KM982401">
    <property type="protein sequence ID" value="AKI78870.1"/>
    <property type="molecule type" value="Genomic_DNA"/>
</dbReference>
<keyword evidence="1" id="KW-0812">Transmembrane</keyword>
<keyword evidence="1" id="KW-0472">Membrane</keyword>
<accession>A0A0G2XZW0</accession>
<evidence type="ECO:0000256" key="1">
    <source>
        <dbReference type="SAM" id="Phobius"/>
    </source>
</evidence>